<keyword evidence="3" id="KW-0819">tRNA processing</keyword>
<sequence length="233" mass="25315">MLIPVYEDAHLVVLNKPSGLLCVPGKGPDKLDCLSSRAQEQWPDALVVHRLDQATSGLVVMARSLAVQRALGDAFAARKVDKRYMAVASGSPVPQPMPADTGLLTGMPQDGERWSLIDLPLIADWERRPLQRVDHVIGKPSQTWWRAETGPQAAALPATPVGSTRLWLAPVTGRTHQLRLHLQAIGHPILGDSLYAAPEVQAMAPRLLLQAQHIAFMHPVTQVPVACTLPADF</sequence>
<evidence type="ECO:0000256" key="9">
    <source>
        <dbReference type="ARBA" id="ARBA00038945"/>
    </source>
</evidence>
<organism evidence="17 18">
    <name type="scientific">Comamonas odontotermitis</name>
    <dbReference type="NCBI Taxonomy" id="379895"/>
    <lineage>
        <taxon>Bacteria</taxon>
        <taxon>Pseudomonadati</taxon>
        <taxon>Pseudomonadota</taxon>
        <taxon>Betaproteobacteria</taxon>
        <taxon>Burkholderiales</taxon>
        <taxon>Comamonadaceae</taxon>
        <taxon>Comamonas</taxon>
    </lineage>
</organism>
<keyword evidence="4 17" id="KW-0413">Isomerase</keyword>
<dbReference type="InterPro" id="IPR006224">
    <property type="entry name" value="PsdUridine_synth_RluA-like_CS"/>
</dbReference>
<dbReference type="EMBL" id="JACHKZ010000032">
    <property type="protein sequence ID" value="MBB6579557.1"/>
    <property type="molecule type" value="Genomic_DNA"/>
</dbReference>
<dbReference type="PANTHER" id="PTHR21600">
    <property type="entry name" value="MITOCHONDRIAL RNA PSEUDOURIDINE SYNTHASE"/>
    <property type="match status" value="1"/>
</dbReference>
<dbReference type="CDD" id="cd02869">
    <property type="entry name" value="PseudoU_synth_RluA_like"/>
    <property type="match status" value="1"/>
</dbReference>
<evidence type="ECO:0000256" key="1">
    <source>
        <dbReference type="ARBA" id="ARBA00010876"/>
    </source>
</evidence>
<accession>A0ABR6RKH1</accession>
<evidence type="ECO:0000256" key="10">
    <source>
        <dbReference type="ARBA" id="ARBA00039988"/>
    </source>
</evidence>
<dbReference type="InterPro" id="IPR020103">
    <property type="entry name" value="PsdUridine_synth_cat_dom_sf"/>
</dbReference>
<evidence type="ECO:0000256" key="11">
    <source>
        <dbReference type="ARBA" id="ARBA00041266"/>
    </source>
</evidence>
<dbReference type="GO" id="GO:0160151">
    <property type="term" value="F:tRNA pseudouridine(32) synthase activity"/>
    <property type="evidence" value="ECO:0007669"/>
    <property type="project" value="UniProtKB-EC"/>
</dbReference>
<evidence type="ECO:0000256" key="2">
    <source>
        <dbReference type="ARBA" id="ARBA00022552"/>
    </source>
</evidence>
<proteinExistence type="inferred from homology"/>
<comment type="similarity">
    <text evidence="1">Belongs to the pseudouridine synthase RluA family.</text>
</comment>
<comment type="catalytic activity">
    <reaction evidence="6">
        <text>uridine(746) in 23S rRNA = pseudouridine(746) in 23S rRNA</text>
        <dbReference type="Rhea" id="RHEA:42548"/>
        <dbReference type="Rhea" id="RHEA-COMP:10109"/>
        <dbReference type="Rhea" id="RHEA-COMP:10110"/>
        <dbReference type="ChEBI" id="CHEBI:65314"/>
        <dbReference type="ChEBI" id="CHEBI:65315"/>
        <dbReference type="EC" id="5.4.99.29"/>
    </reaction>
</comment>
<dbReference type="EC" id="5.4.99.29" evidence="9"/>
<reference evidence="17 18" key="1">
    <citation type="submission" date="2020-08" db="EMBL/GenBank/DDBJ databases">
        <title>Functional genomics of gut bacteria from endangered species of beetles.</title>
        <authorList>
            <person name="Carlos-Shanley C."/>
        </authorList>
    </citation>
    <scope>NUCLEOTIDE SEQUENCE [LARGE SCALE GENOMIC DNA]</scope>
    <source>
        <strain evidence="17 18">S00124</strain>
    </source>
</reference>
<evidence type="ECO:0000256" key="8">
    <source>
        <dbReference type="ARBA" id="ARBA00038944"/>
    </source>
</evidence>
<comment type="caution">
    <text evidence="17">The sequence shown here is derived from an EMBL/GenBank/DDBJ whole genome shotgun (WGS) entry which is preliminary data.</text>
</comment>
<evidence type="ECO:0000256" key="4">
    <source>
        <dbReference type="ARBA" id="ARBA00023235"/>
    </source>
</evidence>
<gene>
    <name evidence="17" type="ORF">HNP33_003671</name>
</gene>
<evidence type="ECO:0000256" key="13">
    <source>
        <dbReference type="ARBA" id="ARBA00042844"/>
    </source>
</evidence>
<keyword evidence="18" id="KW-1185">Reference proteome</keyword>
<dbReference type="Gene3D" id="3.30.2350.10">
    <property type="entry name" value="Pseudouridine synthase"/>
    <property type="match status" value="1"/>
</dbReference>
<dbReference type="SUPFAM" id="SSF55120">
    <property type="entry name" value="Pseudouridine synthase"/>
    <property type="match status" value="1"/>
</dbReference>
<evidence type="ECO:0000256" key="15">
    <source>
        <dbReference type="ARBA" id="ARBA00043143"/>
    </source>
</evidence>
<dbReference type="InterPro" id="IPR006145">
    <property type="entry name" value="PsdUridine_synth_RsuA/RluA"/>
</dbReference>
<evidence type="ECO:0000256" key="6">
    <source>
        <dbReference type="ARBA" id="ARBA00036916"/>
    </source>
</evidence>
<comment type="function">
    <text evidence="7">Dual specificity enzyme that catalyzes the synthesis of pseudouridine from uracil-746 in 23S ribosomal RNA and from uracil-32 in the anticodon stem and loop of transfer RNAs.</text>
</comment>
<dbReference type="Proteomes" id="UP000562492">
    <property type="component" value="Unassembled WGS sequence"/>
</dbReference>
<evidence type="ECO:0000259" key="16">
    <source>
        <dbReference type="Pfam" id="PF00849"/>
    </source>
</evidence>
<dbReference type="EC" id="5.4.99.28" evidence="8"/>
<keyword evidence="2" id="KW-0698">rRNA processing</keyword>
<evidence type="ECO:0000256" key="3">
    <source>
        <dbReference type="ARBA" id="ARBA00022694"/>
    </source>
</evidence>
<comment type="catalytic activity">
    <reaction evidence="5">
        <text>uridine(32) in tRNA = pseudouridine(32) in tRNA</text>
        <dbReference type="Rhea" id="RHEA:42544"/>
        <dbReference type="Rhea" id="RHEA-COMP:10107"/>
        <dbReference type="Rhea" id="RHEA-COMP:10108"/>
        <dbReference type="ChEBI" id="CHEBI:65314"/>
        <dbReference type="ChEBI" id="CHEBI:65315"/>
        <dbReference type="EC" id="5.4.99.28"/>
    </reaction>
</comment>
<dbReference type="PROSITE" id="PS01129">
    <property type="entry name" value="PSI_RLU"/>
    <property type="match status" value="1"/>
</dbReference>
<dbReference type="GO" id="GO:0160142">
    <property type="term" value="F:23S rRNA pseudouridine(746) synthase activity"/>
    <property type="evidence" value="ECO:0007669"/>
    <property type="project" value="UniProtKB-EC"/>
</dbReference>
<evidence type="ECO:0000256" key="14">
    <source>
        <dbReference type="ARBA" id="ARBA00042883"/>
    </source>
</evidence>
<name>A0ABR6RKH1_9BURK</name>
<evidence type="ECO:0000256" key="7">
    <source>
        <dbReference type="ARBA" id="ARBA00037305"/>
    </source>
</evidence>
<dbReference type="PANTHER" id="PTHR21600:SF91">
    <property type="entry name" value="DUAL-SPECIFICITY RNA PSEUDOURIDINE SYNTHASE RLUA"/>
    <property type="match status" value="1"/>
</dbReference>
<evidence type="ECO:0000256" key="12">
    <source>
        <dbReference type="ARBA" id="ARBA00042372"/>
    </source>
</evidence>
<dbReference type="Pfam" id="PF00849">
    <property type="entry name" value="PseudoU_synth_2"/>
    <property type="match status" value="1"/>
</dbReference>
<evidence type="ECO:0000256" key="5">
    <source>
        <dbReference type="ARBA" id="ARBA00036184"/>
    </source>
</evidence>
<protein>
    <recommendedName>
        <fullName evidence="10">Dual-specificity RNA pseudouridine synthase RluA</fullName>
        <ecNumber evidence="8">5.4.99.28</ecNumber>
        <ecNumber evidence="9">5.4.99.29</ecNumber>
    </recommendedName>
    <alternativeName>
        <fullName evidence="11">23S rRNA pseudouridine(746) synthase</fullName>
    </alternativeName>
    <alternativeName>
        <fullName evidence="14">Ribosomal large subunit pseudouridine synthase A</fullName>
    </alternativeName>
    <alternativeName>
        <fullName evidence="13">rRNA pseudouridylate synthase A</fullName>
    </alternativeName>
    <alternativeName>
        <fullName evidence="15">rRNA-uridine isomerase A</fullName>
    </alternativeName>
    <alternativeName>
        <fullName evidence="12">tRNA pseudouridine(32) synthase</fullName>
    </alternativeName>
</protein>
<feature type="domain" description="Pseudouridine synthase RsuA/RluA-like" evidence="16">
    <location>
        <begin position="10"/>
        <end position="184"/>
    </location>
</feature>
<dbReference type="RefSeq" id="WP_418903860.1">
    <property type="nucleotide sequence ID" value="NZ_JACHKZ010000032.1"/>
</dbReference>
<evidence type="ECO:0000313" key="18">
    <source>
        <dbReference type="Proteomes" id="UP000562492"/>
    </source>
</evidence>
<evidence type="ECO:0000313" key="17">
    <source>
        <dbReference type="EMBL" id="MBB6579557.1"/>
    </source>
</evidence>
<dbReference type="InterPro" id="IPR050188">
    <property type="entry name" value="RluA_PseudoU_synthase"/>
</dbReference>